<sequence length="296" mass="32736">MIIRQAGRMVVEDGFPGQRLLVMPRPRVRSALASPGTSHLVVTDSGYFPEARAHGMTRREGVAQCVILVCTRGSGWCEVDGVRHPVRAGQVVIVPPGAPHTYGADTATPWTLWWLHVVGRDLAEFLRVAGVTAAAPVRELSDTYRIVALVEEVVQAMERDQTFASTLAASGAAWHLMALLCSERTTGAPRVSAIDQAIEYLRQHVTDHVSIDELARMARLSPSHFAARFRQETGSSPLKYQTQLRMSRARELLDTTDLPVAQIAARVGYADPFYFARQFTSVHGVPPIRYRRQRKG</sequence>
<dbReference type="InterPro" id="IPR050204">
    <property type="entry name" value="AraC_XylS_family_regulators"/>
</dbReference>
<evidence type="ECO:0000313" key="6">
    <source>
        <dbReference type="EMBL" id="SMH38160.1"/>
    </source>
</evidence>
<dbReference type="PROSITE" id="PS01124">
    <property type="entry name" value="HTH_ARAC_FAMILY_2"/>
    <property type="match status" value="1"/>
</dbReference>
<dbReference type="Proteomes" id="UP000193711">
    <property type="component" value="Unassembled WGS sequence"/>
</dbReference>
<keyword evidence="4" id="KW-0804">Transcription</keyword>
<keyword evidence="7" id="KW-1185">Reference proteome</keyword>
<dbReference type="GO" id="GO:0043565">
    <property type="term" value="F:sequence-specific DNA binding"/>
    <property type="evidence" value="ECO:0007669"/>
    <property type="project" value="InterPro"/>
</dbReference>
<evidence type="ECO:0000256" key="2">
    <source>
        <dbReference type="ARBA" id="ARBA00023125"/>
    </source>
</evidence>
<dbReference type="SUPFAM" id="SSF46689">
    <property type="entry name" value="Homeodomain-like"/>
    <property type="match status" value="2"/>
</dbReference>
<dbReference type="InterPro" id="IPR037923">
    <property type="entry name" value="HTH-like"/>
</dbReference>
<dbReference type="Pfam" id="PF02311">
    <property type="entry name" value="AraC_binding"/>
    <property type="match status" value="1"/>
</dbReference>
<dbReference type="Pfam" id="PF12833">
    <property type="entry name" value="HTH_18"/>
    <property type="match status" value="1"/>
</dbReference>
<dbReference type="SMART" id="SM00342">
    <property type="entry name" value="HTH_ARAC"/>
    <property type="match status" value="1"/>
</dbReference>
<keyword evidence="2 6" id="KW-0238">DNA-binding</keyword>
<keyword evidence="1" id="KW-0805">Transcription regulation</keyword>
<dbReference type="RefSeq" id="WP_244274794.1">
    <property type="nucleotide sequence ID" value="NZ_FXBM01000001.1"/>
</dbReference>
<name>A0A1X7NLW4_9MICO</name>
<dbReference type="EMBL" id="FXBM01000001">
    <property type="protein sequence ID" value="SMH38160.1"/>
    <property type="molecule type" value="Genomic_DNA"/>
</dbReference>
<evidence type="ECO:0000259" key="5">
    <source>
        <dbReference type="PROSITE" id="PS01124"/>
    </source>
</evidence>
<dbReference type="InterPro" id="IPR003313">
    <property type="entry name" value="AraC-bd"/>
</dbReference>
<dbReference type="CDD" id="cd06986">
    <property type="entry name" value="cupin_MmsR-like_N"/>
    <property type="match status" value="1"/>
</dbReference>
<reference evidence="7" key="1">
    <citation type="submission" date="2017-04" db="EMBL/GenBank/DDBJ databases">
        <authorList>
            <person name="Varghese N."/>
            <person name="Submissions S."/>
        </authorList>
    </citation>
    <scope>NUCLEOTIDE SEQUENCE [LARGE SCALE GENOMIC DNA]</scope>
    <source>
        <strain evidence="7">VKM Ac-2121</strain>
    </source>
</reference>
<evidence type="ECO:0000256" key="4">
    <source>
        <dbReference type="ARBA" id="ARBA00023163"/>
    </source>
</evidence>
<dbReference type="STRING" id="1891671.SAMN06295885_1455"/>
<dbReference type="PANTHER" id="PTHR46796">
    <property type="entry name" value="HTH-TYPE TRANSCRIPTIONAL ACTIVATOR RHAS-RELATED"/>
    <property type="match status" value="1"/>
</dbReference>
<evidence type="ECO:0000256" key="3">
    <source>
        <dbReference type="ARBA" id="ARBA00023159"/>
    </source>
</evidence>
<dbReference type="Gene3D" id="1.10.10.60">
    <property type="entry name" value="Homeodomain-like"/>
    <property type="match status" value="2"/>
</dbReference>
<dbReference type="InterPro" id="IPR018060">
    <property type="entry name" value="HTH_AraC"/>
</dbReference>
<protein>
    <submittedName>
        <fullName evidence="6">AraC-type DNA-binding protein</fullName>
    </submittedName>
</protein>
<dbReference type="GO" id="GO:0003700">
    <property type="term" value="F:DNA-binding transcription factor activity"/>
    <property type="evidence" value="ECO:0007669"/>
    <property type="project" value="InterPro"/>
</dbReference>
<accession>A0A1X7NLW4</accession>
<keyword evidence="3" id="KW-0010">Activator</keyword>
<gene>
    <name evidence="6" type="ORF">SAMN06295885_1455</name>
</gene>
<dbReference type="InterPro" id="IPR018062">
    <property type="entry name" value="HTH_AraC-typ_CS"/>
</dbReference>
<feature type="domain" description="HTH araC/xylS-type" evidence="5">
    <location>
        <begin position="195"/>
        <end position="293"/>
    </location>
</feature>
<dbReference type="PROSITE" id="PS00041">
    <property type="entry name" value="HTH_ARAC_FAMILY_1"/>
    <property type="match status" value="1"/>
</dbReference>
<evidence type="ECO:0000256" key="1">
    <source>
        <dbReference type="ARBA" id="ARBA00023015"/>
    </source>
</evidence>
<dbReference type="InterPro" id="IPR009057">
    <property type="entry name" value="Homeodomain-like_sf"/>
</dbReference>
<evidence type="ECO:0000313" key="7">
    <source>
        <dbReference type="Proteomes" id="UP000193711"/>
    </source>
</evidence>
<dbReference type="SUPFAM" id="SSF51215">
    <property type="entry name" value="Regulatory protein AraC"/>
    <property type="match status" value="1"/>
</dbReference>
<dbReference type="PANTHER" id="PTHR46796:SF7">
    <property type="entry name" value="ARAC FAMILY TRANSCRIPTIONAL REGULATOR"/>
    <property type="match status" value="1"/>
</dbReference>
<dbReference type="AlphaFoldDB" id="A0A1X7NLW4"/>
<proteinExistence type="predicted"/>
<dbReference type="Gene3D" id="2.60.120.280">
    <property type="entry name" value="Regulatory protein AraC"/>
    <property type="match status" value="1"/>
</dbReference>
<organism evidence="6 7">
    <name type="scientific">Rathayibacter oskolensis</name>
    <dbReference type="NCBI Taxonomy" id="1891671"/>
    <lineage>
        <taxon>Bacteria</taxon>
        <taxon>Bacillati</taxon>
        <taxon>Actinomycetota</taxon>
        <taxon>Actinomycetes</taxon>
        <taxon>Micrococcales</taxon>
        <taxon>Microbacteriaceae</taxon>
        <taxon>Rathayibacter</taxon>
    </lineage>
</organism>